<feature type="region of interest" description="Disordered" evidence="1">
    <location>
        <begin position="1"/>
        <end position="66"/>
    </location>
</feature>
<proteinExistence type="predicted"/>
<evidence type="ECO:0000256" key="1">
    <source>
        <dbReference type="SAM" id="MobiDB-lite"/>
    </source>
</evidence>
<sequence length="66" mass="7345">MQERRREVGKNTTHYDICGKKCSGGGGGGSLGRPEEWVRAVGTTGKGIGKRKQRETDEKKKKKRKN</sequence>
<name>A0A9I9D6K5_CUCME</name>
<organism evidence="2">
    <name type="scientific">Cucumis melo</name>
    <name type="common">Muskmelon</name>
    <dbReference type="NCBI Taxonomy" id="3656"/>
    <lineage>
        <taxon>Eukaryota</taxon>
        <taxon>Viridiplantae</taxon>
        <taxon>Streptophyta</taxon>
        <taxon>Embryophyta</taxon>
        <taxon>Tracheophyta</taxon>
        <taxon>Spermatophyta</taxon>
        <taxon>Magnoliopsida</taxon>
        <taxon>eudicotyledons</taxon>
        <taxon>Gunneridae</taxon>
        <taxon>Pentapetalae</taxon>
        <taxon>rosids</taxon>
        <taxon>fabids</taxon>
        <taxon>Cucurbitales</taxon>
        <taxon>Cucurbitaceae</taxon>
        <taxon>Benincaseae</taxon>
        <taxon>Cucumis</taxon>
    </lineage>
</organism>
<dbReference type="Gramene" id="MELO3C013597.2.1">
    <property type="protein sequence ID" value="MELO3C013597.2.1"/>
    <property type="gene ID" value="MELO3C013597.2"/>
</dbReference>
<dbReference type="AlphaFoldDB" id="A0A9I9D6K5"/>
<accession>A0A9I9D6K5</accession>
<feature type="compositionally biased region" description="Gly residues" evidence="1">
    <location>
        <begin position="22"/>
        <end position="31"/>
    </location>
</feature>
<protein>
    <submittedName>
        <fullName evidence="2">Uncharacterized protein</fullName>
    </submittedName>
</protein>
<dbReference type="EnsemblPlants" id="MELO3C013597.2.1">
    <property type="protein sequence ID" value="MELO3C013597.2.1"/>
    <property type="gene ID" value="MELO3C013597.2"/>
</dbReference>
<reference evidence="2" key="1">
    <citation type="submission" date="2023-03" db="UniProtKB">
        <authorList>
            <consortium name="EnsemblPlants"/>
        </authorList>
    </citation>
    <scope>IDENTIFICATION</scope>
</reference>
<evidence type="ECO:0000313" key="2">
    <source>
        <dbReference type="EnsemblPlants" id="MELO3C013597.2.1"/>
    </source>
</evidence>